<keyword evidence="1" id="KW-1133">Transmembrane helix</keyword>
<proteinExistence type="predicted"/>
<evidence type="ECO:0000313" key="2">
    <source>
        <dbReference type="EMBL" id="CAL1297781.1"/>
    </source>
</evidence>
<protein>
    <submittedName>
        <fullName evidence="2">Uncharacterized protein</fullName>
    </submittedName>
</protein>
<keyword evidence="1" id="KW-0812">Transmembrane</keyword>
<feature type="transmembrane region" description="Helical" evidence="1">
    <location>
        <begin position="38"/>
        <end position="57"/>
    </location>
</feature>
<accession>A0AAV2BND2</accession>
<name>A0AAV2BND2_9ARAC</name>
<dbReference type="EMBL" id="CAXIEN010000441">
    <property type="protein sequence ID" value="CAL1297781.1"/>
    <property type="molecule type" value="Genomic_DNA"/>
</dbReference>
<gene>
    <name evidence="2" type="ORF">LARSCL_LOCUS20525</name>
</gene>
<organism evidence="2 3">
    <name type="scientific">Larinioides sclopetarius</name>
    <dbReference type="NCBI Taxonomy" id="280406"/>
    <lineage>
        <taxon>Eukaryota</taxon>
        <taxon>Metazoa</taxon>
        <taxon>Ecdysozoa</taxon>
        <taxon>Arthropoda</taxon>
        <taxon>Chelicerata</taxon>
        <taxon>Arachnida</taxon>
        <taxon>Araneae</taxon>
        <taxon>Araneomorphae</taxon>
        <taxon>Entelegynae</taxon>
        <taxon>Araneoidea</taxon>
        <taxon>Araneidae</taxon>
        <taxon>Larinioides</taxon>
    </lineage>
</organism>
<keyword evidence="1" id="KW-0472">Membrane</keyword>
<dbReference type="Proteomes" id="UP001497382">
    <property type="component" value="Unassembled WGS sequence"/>
</dbReference>
<reference evidence="2 3" key="1">
    <citation type="submission" date="2024-04" db="EMBL/GenBank/DDBJ databases">
        <authorList>
            <person name="Rising A."/>
            <person name="Reimegard J."/>
            <person name="Sonavane S."/>
            <person name="Akerstrom W."/>
            <person name="Nylinder S."/>
            <person name="Hedman E."/>
            <person name="Kallberg Y."/>
        </authorList>
    </citation>
    <scope>NUCLEOTIDE SEQUENCE [LARGE SCALE GENOMIC DNA]</scope>
</reference>
<evidence type="ECO:0000256" key="1">
    <source>
        <dbReference type="SAM" id="Phobius"/>
    </source>
</evidence>
<keyword evidence="3" id="KW-1185">Reference proteome</keyword>
<evidence type="ECO:0000313" key="3">
    <source>
        <dbReference type="Proteomes" id="UP001497382"/>
    </source>
</evidence>
<sequence length="74" mass="8229">MKAALLGVFRRNCPKGKNKAVPKSDKLQQQANNPLKTAGGFILFIYSLGFHFCVSIHSPRRKSGPGKNRLFVRS</sequence>
<dbReference type="AlphaFoldDB" id="A0AAV2BND2"/>
<comment type="caution">
    <text evidence="2">The sequence shown here is derived from an EMBL/GenBank/DDBJ whole genome shotgun (WGS) entry which is preliminary data.</text>
</comment>